<dbReference type="EMBL" id="FQXP01000011">
    <property type="protein sequence ID" value="SHI07160.1"/>
    <property type="molecule type" value="Genomic_DNA"/>
</dbReference>
<accession>A0A1M5Y508</accession>
<keyword evidence="1" id="KW-0812">Transmembrane</keyword>
<feature type="transmembrane region" description="Helical" evidence="1">
    <location>
        <begin position="6"/>
        <end position="24"/>
    </location>
</feature>
<dbReference type="STRING" id="1121306.SAMN02745196_02670"/>
<protein>
    <submittedName>
        <fullName evidence="2">Uncharacterized protein</fullName>
    </submittedName>
</protein>
<organism evidence="2 3">
    <name type="scientific">Clostridium collagenovorans DSM 3089</name>
    <dbReference type="NCBI Taxonomy" id="1121306"/>
    <lineage>
        <taxon>Bacteria</taxon>
        <taxon>Bacillati</taxon>
        <taxon>Bacillota</taxon>
        <taxon>Clostridia</taxon>
        <taxon>Eubacteriales</taxon>
        <taxon>Clostridiaceae</taxon>
        <taxon>Clostridium</taxon>
    </lineage>
</organism>
<keyword evidence="1" id="KW-0472">Membrane</keyword>
<dbReference type="AlphaFoldDB" id="A0A1M5Y508"/>
<dbReference type="Proteomes" id="UP000184526">
    <property type="component" value="Unassembled WGS sequence"/>
</dbReference>
<evidence type="ECO:0000313" key="3">
    <source>
        <dbReference type="Proteomes" id="UP000184526"/>
    </source>
</evidence>
<sequence>MNFNLVVKLFLISIIFSILIFSIVKNENHKLAINIMVLIIITGALLGAVGLTLNLIVVEKNYGKMPVSTVQGEIVEDYRHIALSEEVKYEFLTDKYYLTFPCKGMYSIGDILAGIGVVMAFSTMGNVVLLAKSKRI</sequence>
<evidence type="ECO:0000313" key="2">
    <source>
        <dbReference type="EMBL" id="SHI07160.1"/>
    </source>
</evidence>
<feature type="transmembrane region" description="Helical" evidence="1">
    <location>
        <begin position="111"/>
        <end position="131"/>
    </location>
</feature>
<proteinExistence type="predicted"/>
<name>A0A1M5Y508_9CLOT</name>
<dbReference type="Pfam" id="PF17248">
    <property type="entry name" value="DUF5317"/>
    <property type="match status" value="1"/>
</dbReference>
<evidence type="ECO:0000256" key="1">
    <source>
        <dbReference type="SAM" id="Phobius"/>
    </source>
</evidence>
<keyword evidence="3" id="KW-1185">Reference proteome</keyword>
<keyword evidence="1" id="KW-1133">Transmembrane helix</keyword>
<reference evidence="2 3" key="1">
    <citation type="submission" date="2016-11" db="EMBL/GenBank/DDBJ databases">
        <authorList>
            <person name="Jaros S."/>
            <person name="Januszkiewicz K."/>
            <person name="Wedrychowicz H."/>
        </authorList>
    </citation>
    <scope>NUCLEOTIDE SEQUENCE [LARGE SCALE GENOMIC DNA]</scope>
    <source>
        <strain evidence="2 3">DSM 3089</strain>
    </source>
</reference>
<dbReference type="OrthoDB" id="37447at2"/>
<dbReference type="InterPro" id="IPR035168">
    <property type="entry name" value="DUF5317"/>
</dbReference>
<dbReference type="RefSeq" id="WP_072832503.1">
    <property type="nucleotide sequence ID" value="NZ_FQXP01000011.1"/>
</dbReference>
<gene>
    <name evidence="2" type="ORF">SAMN02745196_02670</name>
</gene>
<feature type="transmembrane region" description="Helical" evidence="1">
    <location>
        <begin position="31"/>
        <end position="57"/>
    </location>
</feature>